<keyword evidence="2" id="KW-0687">Ribonucleoprotein</keyword>
<gene>
    <name evidence="3" type="ORF">AYBTSS11_LOCUS4251</name>
</gene>
<organism evidence="3 4">
    <name type="scientific">Sphenostylis stenocarpa</name>
    <dbReference type="NCBI Taxonomy" id="92480"/>
    <lineage>
        <taxon>Eukaryota</taxon>
        <taxon>Viridiplantae</taxon>
        <taxon>Streptophyta</taxon>
        <taxon>Embryophyta</taxon>
        <taxon>Tracheophyta</taxon>
        <taxon>Spermatophyta</taxon>
        <taxon>Magnoliopsida</taxon>
        <taxon>eudicotyledons</taxon>
        <taxon>Gunneridae</taxon>
        <taxon>Pentapetalae</taxon>
        <taxon>rosids</taxon>
        <taxon>fabids</taxon>
        <taxon>Fabales</taxon>
        <taxon>Fabaceae</taxon>
        <taxon>Papilionoideae</taxon>
        <taxon>50 kb inversion clade</taxon>
        <taxon>NPAAA clade</taxon>
        <taxon>indigoferoid/millettioid clade</taxon>
        <taxon>Phaseoleae</taxon>
        <taxon>Sphenostylis</taxon>
    </lineage>
</organism>
<proteinExistence type="predicted"/>
<dbReference type="Proteomes" id="UP001189624">
    <property type="component" value="Chromosome 2"/>
</dbReference>
<dbReference type="GO" id="GO:0003735">
    <property type="term" value="F:structural constituent of ribosome"/>
    <property type="evidence" value="ECO:0007669"/>
    <property type="project" value="InterPro"/>
</dbReference>
<dbReference type="GO" id="GO:0006412">
    <property type="term" value="P:translation"/>
    <property type="evidence" value="ECO:0007669"/>
    <property type="project" value="InterPro"/>
</dbReference>
<dbReference type="Pfam" id="PF04758">
    <property type="entry name" value="Ribosomal_S30"/>
    <property type="match status" value="1"/>
</dbReference>
<protein>
    <submittedName>
        <fullName evidence="3">Uncharacterized protein</fullName>
    </submittedName>
</protein>
<dbReference type="InterPro" id="IPR006846">
    <property type="entry name" value="Ribosomal_eS30"/>
</dbReference>
<dbReference type="PANTHER" id="PTHR12650:SF36">
    <property type="entry name" value="40S RIBOSOMAL PROTEIN S30"/>
    <property type="match status" value="1"/>
</dbReference>
<dbReference type="EMBL" id="OY731399">
    <property type="protein sequence ID" value="CAJ1928483.1"/>
    <property type="molecule type" value="Genomic_DNA"/>
</dbReference>
<accession>A0AA86VCT5</accession>
<dbReference type="AlphaFoldDB" id="A0AA86VCT5"/>
<keyword evidence="4" id="KW-1185">Reference proteome</keyword>
<dbReference type="PANTHER" id="PTHR12650">
    <property type="entry name" value="40S RIBOSOMAL PROTEIN S30/UBIQUITIN-LIKE PROTEIN FUBI"/>
    <property type="match status" value="1"/>
</dbReference>
<keyword evidence="1" id="KW-0689">Ribosomal protein</keyword>
<dbReference type="Gramene" id="rna-AYBTSS11_LOCUS4251">
    <property type="protein sequence ID" value="CAJ1928483.1"/>
    <property type="gene ID" value="gene-AYBTSS11_LOCUS4251"/>
</dbReference>
<reference evidence="3" key="1">
    <citation type="submission" date="2023-10" db="EMBL/GenBank/DDBJ databases">
        <authorList>
            <person name="Domelevo Entfellner J.-B."/>
        </authorList>
    </citation>
    <scope>NUCLEOTIDE SEQUENCE</scope>
</reference>
<name>A0AA86VCT5_9FABA</name>
<evidence type="ECO:0000256" key="1">
    <source>
        <dbReference type="ARBA" id="ARBA00022980"/>
    </source>
</evidence>
<dbReference type="GO" id="GO:0022627">
    <property type="term" value="C:cytosolic small ribosomal subunit"/>
    <property type="evidence" value="ECO:0007669"/>
    <property type="project" value="TreeGrafter"/>
</dbReference>
<sequence length="94" mass="10307">MDFPEMELKDGNTNAAIRFLSTYPLLNKTKNPGGKGAPQCTVLINEIVRFMTGWAMEKGVGKVHGSLAYACKVRGQTPKVAKQDNKKKPCGRPQ</sequence>
<evidence type="ECO:0000313" key="3">
    <source>
        <dbReference type="EMBL" id="CAJ1928483.1"/>
    </source>
</evidence>
<evidence type="ECO:0000313" key="4">
    <source>
        <dbReference type="Proteomes" id="UP001189624"/>
    </source>
</evidence>
<evidence type="ECO:0000256" key="2">
    <source>
        <dbReference type="ARBA" id="ARBA00023274"/>
    </source>
</evidence>